<evidence type="ECO:0000256" key="3">
    <source>
        <dbReference type="ARBA" id="ARBA00023157"/>
    </source>
</evidence>
<dbReference type="EMBL" id="CAJVCH010565157">
    <property type="protein sequence ID" value="CAG7832460.1"/>
    <property type="molecule type" value="Genomic_DNA"/>
</dbReference>
<feature type="disulfide bond" evidence="4">
    <location>
        <begin position="103"/>
        <end position="121"/>
    </location>
</feature>
<keyword evidence="8" id="KW-1185">Reference proteome</keyword>
<keyword evidence="2" id="KW-0472">Membrane</keyword>
<dbReference type="Proteomes" id="UP000708208">
    <property type="component" value="Unassembled WGS sequence"/>
</dbReference>
<dbReference type="PROSITE" id="PS50068">
    <property type="entry name" value="LDLRA_2"/>
    <property type="match status" value="5"/>
</dbReference>
<keyword evidence="1" id="KW-0812">Transmembrane</keyword>
<feature type="disulfide bond" evidence="4">
    <location>
        <begin position="137"/>
        <end position="155"/>
    </location>
</feature>
<evidence type="ECO:0000313" key="8">
    <source>
        <dbReference type="Proteomes" id="UP000708208"/>
    </source>
</evidence>
<organism evidence="7 8">
    <name type="scientific">Allacma fusca</name>
    <dbReference type="NCBI Taxonomy" id="39272"/>
    <lineage>
        <taxon>Eukaryota</taxon>
        <taxon>Metazoa</taxon>
        <taxon>Ecdysozoa</taxon>
        <taxon>Arthropoda</taxon>
        <taxon>Hexapoda</taxon>
        <taxon>Collembola</taxon>
        <taxon>Symphypleona</taxon>
        <taxon>Sminthuridae</taxon>
        <taxon>Allacma</taxon>
    </lineage>
</organism>
<name>A0A8J2M4D8_9HEXA</name>
<feature type="signal peptide" evidence="6">
    <location>
        <begin position="1"/>
        <end position="18"/>
    </location>
</feature>
<feature type="disulfide bond" evidence="4">
    <location>
        <begin position="80"/>
        <end position="95"/>
    </location>
</feature>
<dbReference type="OrthoDB" id="9990982at2759"/>
<keyword evidence="3 4" id="KW-1015">Disulfide bond</keyword>
<dbReference type="AlphaFoldDB" id="A0A8J2M4D8"/>
<feature type="disulfide bond" evidence="4">
    <location>
        <begin position="130"/>
        <end position="142"/>
    </location>
</feature>
<accession>A0A8J2M4D8</accession>
<keyword evidence="2" id="KW-1133">Transmembrane helix</keyword>
<dbReference type="InterPro" id="IPR051221">
    <property type="entry name" value="LDLR-related"/>
</dbReference>
<evidence type="ECO:0000256" key="6">
    <source>
        <dbReference type="SAM" id="SignalP"/>
    </source>
</evidence>
<dbReference type="InterPro" id="IPR002172">
    <property type="entry name" value="LDrepeatLR_classA_rpt"/>
</dbReference>
<dbReference type="InterPro" id="IPR023415">
    <property type="entry name" value="LDLR_class-A_CS"/>
</dbReference>
<dbReference type="SMART" id="SM00192">
    <property type="entry name" value="LDLa"/>
    <property type="match status" value="5"/>
</dbReference>
<dbReference type="GO" id="GO:0005886">
    <property type="term" value="C:plasma membrane"/>
    <property type="evidence" value="ECO:0007669"/>
    <property type="project" value="TreeGrafter"/>
</dbReference>
<evidence type="ECO:0000256" key="1">
    <source>
        <dbReference type="ARBA" id="ARBA00022692"/>
    </source>
</evidence>
<evidence type="ECO:0000256" key="5">
    <source>
        <dbReference type="SAM" id="MobiDB-lite"/>
    </source>
</evidence>
<evidence type="ECO:0000313" key="7">
    <source>
        <dbReference type="EMBL" id="CAG7832460.1"/>
    </source>
</evidence>
<feature type="region of interest" description="Disordered" evidence="5">
    <location>
        <begin position="244"/>
        <end position="267"/>
    </location>
</feature>
<feature type="disulfide bond" evidence="4">
    <location>
        <begin position="164"/>
        <end position="176"/>
    </location>
</feature>
<dbReference type="PROSITE" id="PS01209">
    <property type="entry name" value="LDLRA_1"/>
    <property type="match status" value="1"/>
</dbReference>
<protein>
    <recommendedName>
        <fullName evidence="9">Vitellogenin receptor</fullName>
    </recommendedName>
</protein>
<feature type="chain" id="PRO_5035281011" description="Vitellogenin receptor" evidence="6">
    <location>
        <begin position="19"/>
        <end position="267"/>
    </location>
</feature>
<dbReference type="PANTHER" id="PTHR22722">
    <property type="entry name" value="LOW-DENSITY LIPOPROTEIN RECEPTOR-RELATED PROTEIN 2-RELATED"/>
    <property type="match status" value="1"/>
</dbReference>
<proteinExistence type="predicted"/>
<evidence type="ECO:0000256" key="2">
    <source>
        <dbReference type="ARBA" id="ARBA00022989"/>
    </source>
</evidence>
<evidence type="ECO:0008006" key="9">
    <source>
        <dbReference type="Google" id="ProtNLM"/>
    </source>
</evidence>
<dbReference type="CDD" id="cd00112">
    <property type="entry name" value="LDLa"/>
    <property type="match status" value="5"/>
</dbReference>
<feature type="disulfide bond" evidence="4">
    <location>
        <begin position="183"/>
        <end position="198"/>
    </location>
</feature>
<feature type="disulfide bond" evidence="4">
    <location>
        <begin position="115"/>
        <end position="130"/>
    </location>
</feature>
<feature type="disulfide bond" evidence="4">
    <location>
        <begin position="171"/>
        <end position="189"/>
    </location>
</feature>
<comment type="caution">
    <text evidence="7">The sequence shown here is derived from an EMBL/GenBank/DDBJ whole genome shotgun (WGS) entry which is preliminary data.</text>
</comment>
<sequence>MKICTLFISLILVAQNYGQPCDEGQVLCEGTEDKCIPQEFVCDGTYIDCPDGWDETGCPCPPGQVLCPNSTVCIPPSWICNYHTDCPGGEDEIDCPPCPGYTCEDGYCIPTDFICDGWKDCSGGDDERDCICDGFECSDGTCISEEWRCDGERDCLDDEIGCECGPTDWVCDDGLCVPEYWVCDGWSDCRDRSDELNCTSQALPAIPLGKQPVFRAGAVQSPLIAPMPTTVTKLSESKVKRNKQMRRAEKVQISCSSSTRKKKTRTH</sequence>
<dbReference type="GO" id="GO:0043235">
    <property type="term" value="C:receptor complex"/>
    <property type="evidence" value="ECO:0007669"/>
    <property type="project" value="TreeGrafter"/>
</dbReference>
<dbReference type="Pfam" id="PF00057">
    <property type="entry name" value="Ldl_recept_a"/>
    <property type="match status" value="4"/>
</dbReference>
<evidence type="ECO:0000256" key="4">
    <source>
        <dbReference type="PROSITE-ProRule" id="PRU00124"/>
    </source>
</evidence>
<keyword evidence="6" id="KW-0732">Signal</keyword>
<gene>
    <name evidence="7" type="ORF">AFUS01_LOCUS42144</name>
</gene>
<reference evidence="7" key="1">
    <citation type="submission" date="2021-06" db="EMBL/GenBank/DDBJ databases">
        <authorList>
            <person name="Hodson N. C."/>
            <person name="Mongue J. A."/>
            <person name="Jaron S. K."/>
        </authorList>
    </citation>
    <scope>NUCLEOTIDE SEQUENCE</scope>
</reference>
<comment type="caution">
    <text evidence="4">Lacks conserved residue(s) required for the propagation of feature annotation.</text>
</comment>
<feature type="disulfide bond" evidence="4">
    <location>
        <begin position="149"/>
        <end position="164"/>
    </location>
</feature>